<keyword evidence="3" id="KW-1003">Cell membrane</keyword>
<keyword evidence="9" id="KW-0012">Acyltransferase</keyword>
<accession>A0A6N3G6W2</accession>
<dbReference type="InterPro" id="IPR002656">
    <property type="entry name" value="Acyl_transf_3_dom"/>
</dbReference>
<feature type="domain" description="Acyltransferase 3" evidence="8">
    <location>
        <begin position="14"/>
        <end position="311"/>
    </location>
</feature>
<feature type="transmembrane region" description="Helical" evidence="7">
    <location>
        <begin position="293"/>
        <end position="314"/>
    </location>
</feature>
<evidence type="ECO:0000256" key="4">
    <source>
        <dbReference type="ARBA" id="ARBA00022692"/>
    </source>
</evidence>
<evidence type="ECO:0000259" key="8">
    <source>
        <dbReference type="Pfam" id="PF01757"/>
    </source>
</evidence>
<evidence type="ECO:0000313" key="9">
    <source>
        <dbReference type="EMBL" id="VYU60312.1"/>
    </source>
</evidence>
<dbReference type="GO" id="GO:0009246">
    <property type="term" value="P:enterobacterial common antigen biosynthetic process"/>
    <property type="evidence" value="ECO:0007669"/>
    <property type="project" value="TreeGrafter"/>
</dbReference>
<keyword evidence="6 7" id="KW-0472">Membrane</keyword>
<evidence type="ECO:0000256" key="5">
    <source>
        <dbReference type="ARBA" id="ARBA00022989"/>
    </source>
</evidence>
<comment type="subcellular location">
    <subcellularLocation>
        <location evidence="1">Cell membrane</location>
        <topology evidence="1">Multi-pass membrane protein</topology>
    </subcellularLocation>
</comment>
<keyword evidence="5 7" id="KW-1133">Transmembrane helix</keyword>
<feature type="transmembrane region" description="Helical" evidence="7">
    <location>
        <begin position="239"/>
        <end position="256"/>
    </location>
</feature>
<dbReference type="PANTHER" id="PTHR40074">
    <property type="entry name" value="O-ACETYLTRANSFERASE WECH"/>
    <property type="match status" value="1"/>
</dbReference>
<organism evidence="9">
    <name type="scientific">Mediterraneibacter gnavus</name>
    <name type="common">Ruminococcus gnavus</name>
    <dbReference type="NCBI Taxonomy" id="33038"/>
    <lineage>
        <taxon>Bacteria</taxon>
        <taxon>Bacillati</taxon>
        <taxon>Bacillota</taxon>
        <taxon>Clostridia</taxon>
        <taxon>Lachnospirales</taxon>
        <taxon>Lachnospiraceae</taxon>
        <taxon>Mediterraneibacter</taxon>
    </lineage>
</organism>
<dbReference type="GO" id="GO:0016413">
    <property type="term" value="F:O-acetyltransferase activity"/>
    <property type="evidence" value="ECO:0007669"/>
    <property type="project" value="TreeGrafter"/>
</dbReference>
<dbReference type="Pfam" id="PF01757">
    <property type="entry name" value="Acyl_transf_3"/>
    <property type="match status" value="1"/>
</dbReference>
<feature type="transmembrane region" description="Helical" evidence="7">
    <location>
        <begin position="39"/>
        <end position="62"/>
    </location>
</feature>
<evidence type="ECO:0000256" key="7">
    <source>
        <dbReference type="SAM" id="Phobius"/>
    </source>
</evidence>
<feature type="transmembrane region" description="Helical" evidence="7">
    <location>
        <begin position="268"/>
        <end position="287"/>
    </location>
</feature>
<evidence type="ECO:0000256" key="2">
    <source>
        <dbReference type="ARBA" id="ARBA00007400"/>
    </source>
</evidence>
<keyword evidence="9" id="KW-0808">Transferase</keyword>
<proteinExistence type="inferred from homology"/>
<keyword evidence="4 7" id="KW-0812">Transmembrane</keyword>
<evidence type="ECO:0000256" key="1">
    <source>
        <dbReference type="ARBA" id="ARBA00004651"/>
    </source>
</evidence>
<feature type="transmembrane region" description="Helical" evidence="7">
    <location>
        <begin position="175"/>
        <end position="190"/>
    </location>
</feature>
<gene>
    <name evidence="9" type="ORF">RGLFYP19_02946</name>
</gene>
<feature type="transmembrane region" description="Helical" evidence="7">
    <location>
        <begin position="12"/>
        <end position="33"/>
    </location>
</feature>
<dbReference type="GO" id="GO:0005886">
    <property type="term" value="C:plasma membrane"/>
    <property type="evidence" value="ECO:0007669"/>
    <property type="project" value="UniProtKB-SubCell"/>
</dbReference>
<feature type="transmembrane region" description="Helical" evidence="7">
    <location>
        <begin position="82"/>
        <end position="100"/>
    </location>
</feature>
<feature type="transmembrane region" description="Helical" evidence="7">
    <location>
        <begin position="202"/>
        <end position="219"/>
    </location>
</feature>
<evidence type="ECO:0000256" key="3">
    <source>
        <dbReference type="ARBA" id="ARBA00022475"/>
    </source>
</evidence>
<dbReference type="PANTHER" id="PTHR40074:SF2">
    <property type="entry name" value="O-ACETYLTRANSFERASE WECH"/>
    <property type="match status" value="1"/>
</dbReference>
<sequence length="326" mass="37214">MGNEKYNFDRQTDFVTWLRAFAVISILLCHYVQKSANAYIQMSAQLFNIGVNIFFLISGFCFGLQGEIKDTFNWYKKRLKRIYIPLWIFLIFLMLTYIVLGLKFNIGNLLTCFLGIQGAKVGVLGADHTWFITVILLCYLVTPLIAKQEWKKGWFFLGLLPIVFAFVQNPSVYTLLDPVCFYVLAYFIGRKYKGNDTTLQKAVISFGIMVISFTARFGVKILADGTIWYERIAVTYTQYIAAFAIFVIFSFIFKNVKVGKLCKGFCKISFEVYLCHYMFVVGPVSLMHLTSNFVVDIVITTVVVCVVAVVLNLASGMMQKRIEKIG</sequence>
<protein>
    <submittedName>
        <fullName evidence="9">Acyltransferase family protein</fullName>
    </submittedName>
</protein>
<dbReference type="RefSeq" id="WP_156730402.1">
    <property type="nucleotide sequence ID" value="NZ_CACRUK010000052.1"/>
</dbReference>
<reference evidence="9" key="1">
    <citation type="submission" date="2019-11" db="EMBL/GenBank/DDBJ databases">
        <authorList>
            <person name="Feng L."/>
        </authorList>
    </citation>
    <scope>NUCLEOTIDE SEQUENCE</scope>
    <source>
        <strain evidence="9">RgnavusLFYP19</strain>
    </source>
</reference>
<feature type="transmembrane region" description="Helical" evidence="7">
    <location>
        <begin position="128"/>
        <end position="146"/>
    </location>
</feature>
<evidence type="ECO:0000256" key="6">
    <source>
        <dbReference type="ARBA" id="ARBA00023136"/>
    </source>
</evidence>
<dbReference type="AlphaFoldDB" id="A0A6N3G6W2"/>
<name>A0A6N3G6W2_MEDGN</name>
<dbReference type="EMBL" id="CACRUK010000052">
    <property type="protein sequence ID" value="VYU60312.1"/>
    <property type="molecule type" value="Genomic_DNA"/>
</dbReference>
<comment type="similarity">
    <text evidence="2">Belongs to the acyltransferase 3 family.</text>
</comment>